<dbReference type="SUPFAM" id="SSF52540">
    <property type="entry name" value="P-loop containing nucleoside triphosphate hydrolases"/>
    <property type="match status" value="2"/>
</dbReference>
<dbReference type="PROSITE" id="PS51192">
    <property type="entry name" value="HELICASE_ATP_BIND_1"/>
    <property type="match status" value="1"/>
</dbReference>
<comment type="subunit">
    <text evidence="12">Component of the replication restart primosome.</text>
</comment>
<organism evidence="15 16">
    <name type="scientific">Lachnospira pectinoschiza</name>
    <dbReference type="NCBI Taxonomy" id="28052"/>
    <lineage>
        <taxon>Bacteria</taxon>
        <taxon>Bacillati</taxon>
        <taxon>Bacillota</taxon>
        <taxon>Clostridia</taxon>
        <taxon>Lachnospirales</taxon>
        <taxon>Lachnospiraceae</taxon>
        <taxon>Lachnospira</taxon>
    </lineage>
</organism>
<dbReference type="Gene3D" id="3.40.50.300">
    <property type="entry name" value="P-loop containing nucleotide triphosphate hydrolases"/>
    <property type="match status" value="2"/>
</dbReference>
<feature type="binding site" evidence="12">
    <location>
        <position position="447"/>
    </location>
    <ligand>
        <name>Zn(2+)</name>
        <dbReference type="ChEBI" id="CHEBI:29105"/>
        <label>1</label>
    </ligand>
</feature>
<dbReference type="InterPro" id="IPR041222">
    <property type="entry name" value="PriA_3primeBD"/>
</dbReference>
<dbReference type="GO" id="GO:0016887">
    <property type="term" value="F:ATP hydrolysis activity"/>
    <property type="evidence" value="ECO:0007669"/>
    <property type="project" value="RHEA"/>
</dbReference>
<dbReference type="Pfam" id="PF17764">
    <property type="entry name" value="PriA_3primeBD"/>
    <property type="match status" value="1"/>
</dbReference>
<dbReference type="InterPro" id="IPR005259">
    <property type="entry name" value="PriA"/>
</dbReference>
<dbReference type="Pfam" id="PF18074">
    <property type="entry name" value="PriA_C"/>
    <property type="match status" value="1"/>
</dbReference>
<keyword evidence="2 12" id="KW-0235">DNA replication</keyword>
<dbReference type="FunFam" id="3.40.50.300:FF:000489">
    <property type="entry name" value="Primosome assembly protein PriA"/>
    <property type="match status" value="1"/>
</dbReference>
<feature type="binding site" evidence="12">
    <location>
        <position position="476"/>
    </location>
    <ligand>
        <name>Zn(2+)</name>
        <dbReference type="ChEBI" id="CHEBI:29105"/>
        <label>2</label>
    </ligand>
</feature>
<dbReference type="InterPro" id="IPR040498">
    <property type="entry name" value="PriA_CRR"/>
</dbReference>
<evidence type="ECO:0000313" key="15">
    <source>
        <dbReference type="EMBL" id="SDN15245.1"/>
    </source>
</evidence>
<keyword evidence="8 12" id="KW-0067">ATP-binding</keyword>
<keyword evidence="7 12" id="KW-0862">Zinc</keyword>
<comment type="similarity">
    <text evidence="12">Belongs to the helicase family. PriA subfamily.</text>
</comment>
<dbReference type="GO" id="GO:0008270">
    <property type="term" value="F:zinc ion binding"/>
    <property type="evidence" value="ECO:0007669"/>
    <property type="project" value="UniProtKB-UniRule"/>
</dbReference>
<dbReference type="PROSITE" id="PS51194">
    <property type="entry name" value="HELICASE_CTER"/>
    <property type="match status" value="1"/>
</dbReference>
<comment type="function">
    <text evidence="12">Initiates the restart of stalled replication forks, which reloads the replicative helicase on sites other than the origin of replication. Recognizes and binds to abandoned replication forks and remodels them to uncover a helicase loading site. Promotes assembly of the primosome at these replication forks.</text>
</comment>
<dbReference type="SMART" id="SM00487">
    <property type="entry name" value="DEXDc"/>
    <property type="match status" value="1"/>
</dbReference>
<dbReference type="EC" id="5.6.2.4" evidence="12"/>
<evidence type="ECO:0000256" key="8">
    <source>
        <dbReference type="ARBA" id="ARBA00022840"/>
    </source>
</evidence>
<evidence type="ECO:0000256" key="5">
    <source>
        <dbReference type="ARBA" id="ARBA00022801"/>
    </source>
</evidence>
<accession>A0A1G9Z2W5</accession>
<feature type="binding site" evidence="12">
    <location>
        <position position="456"/>
    </location>
    <ligand>
        <name>Zn(2+)</name>
        <dbReference type="ChEBI" id="CHEBI:29105"/>
        <label>2</label>
    </ligand>
</feature>
<comment type="catalytic activity">
    <reaction evidence="11 12">
        <text>ATP + H2O = ADP + phosphate + H(+)</text>
        <dbReference type="Rhea" id="RHEA:13065"/>
        <dbReference type="ChEBI" id="CHEBI:15377"/>
        <dbReference type="ChEBI" id="CHEBI:15378"/>
        <dbReference type="ChEBI" id="CHEBI:30616"/>
        <dbReference type="ChEBI" id="CHEBI:43474"/>
        <dbReference type="ChEBI" id="CHEBI:456216"/>
        <dbReference type="EC" id="5.6.2.4"/>
    </reaction>
</comment>
<dbReference type="PANTHER" id="PTHR30580:SF0">
    <property type="entry name" value="PRIMOSOMAL PROTEIN N"/>
    <property type="match status" value="1"/>
</dbReference>
<dbReference type="Pfam" id="PF04851">
    <property type="entry name" value="ResIII"/>
    <property type="match status" value="1"/>
</dbReference>
<dbReference type="NCBIfam" id="TIGR00595">
    <property type="entry name" value="priA"/>
    <property type="match status" value="1"/>
</dbReference>
<evidence type="ECO:0000256" key="2">
    <source>
        <dbReference type="ARBA" id="ARBA00022705"/>
    </source>
</evidence>
<evidence type="ECO:0000256" key="7">
    <source>
        <dbReference type="ARBA" id="ARBA00022833"/>
    </source>
</evidence>
<dbReference type="SMART" id="SM00490">
    <property type="entry name" value="HELICc"/>
    <property type="match status" value="1"/>
</dbReference>
<keyword evidence="1 12" id="KW-0639">Primosome</keyword>
<dbReference type="InterPro" id="IPR014001">
    <property type="entry name" value="Helicase_ATP-bd"/>
</dbReference>
<dbReference type="InterPro" id="IPR006935">
    <property type="entry name" value="Helicase/UvrB_N"/>
</dbReference>
<feature type="binding site" evidence="12">
    <location>
        <position position="489"/>
    </location>
    <ligand>
        <name>Zn(2+)</name>
        <dbReference type="ChEBI" id="CHEBI:29105"/>
        <label>1</label>
    </ligand>
</feature>
<dbReference type="Gene3D" id="3.40.1440.60">
    <property type="entry name" value="PriA, 3(prime) DNA-binding domain"/>
    <property type="match status" value="1"/>
</dbReference>
<dbReference type="GO" id="GO:0005524">
    <property type="term" value="F:ATP binding"/>
    <property type="evidence" value="ECO:0007669"/>
    <property type="project" value="UniProtKB-UniRule"/>
</dbReference>
<feature type="domain" description="Helicase C-terminal" evidence="14">
    <location>
        <begin position="478"/>
        <end position="640"/>
    </location>
</feature>
<dbReference type="GO" id="GO:0043138">
    <property type="term" value="F:3'-5' DNA helicase activity"/>
    <property type="evidence" value="ECO:0007669"/>
    <property type="project" value="UniProtKB-EC"/>
</dbReference>
<feature type="binding site" evidence="12">
    <location>
        <position position="486"/>
    </location>
    <ligand>
        <name>Zn(2+)</name>
        <dbReference type="ChEBI" id="CHEBI:29105"/>
        <label>1</label>
    </ligand>
</feature>
<dbReference type="HAMAP" id="MF_00983">
    <property type="entry name" value="PriA"/>
    <property type="match status" value="1"/>
</dbReference>
<dbReference type="Pfam" id="PF18319">
    <property type="entry name" value="Zn_ribbon_PriA"/>
    <property type="match status" value="1"/>
</dbReference>
<dbReference type="EMBL" id="FNHZ01000007">
    <property type="protein sequence ID" value="SDN15245.1"/>
    <property type="molecule type" value="Genomic_DNA"/>
</dbReference>
<dbReference type="CDD" id="cd17929">
    <property type="entry name" value="DEXHc_priA"/>
    <property type="match status" value="1"/>
</dbReference>
<dbReference type="InterPro" id="IPR027417">
    <property type="entry name" value="P-loop_NTPase"/>
</dbReference>
<sequence length="735" mass="83262">MFADIIIDISHEQLDKTFQYNIPDELRDIVKIGSLVNIPFGRANKMIQGYVINMGEEAKYPVEKIKYIDSLVTDKVGLAGEMIELAYWIKKNYGSTMNQALKTVIPVKDKVSQKEKKSVCLNVPVDEAKAMLDTFLKKNAKAKYRLVEALIEEEIIDMSIIKSKLNISASTIKSLEDDEIIKINSEEYYRNPVPRRNMFGKNVELNPEQRQAADLIKKDIDENVYRTYLLHGITGSGKTEVYLDVIEKVIESGKQVIMLIPEIALTLQTVQRFYYRFGDKVSILNSKMSKGERYDQFLRSMRGEISVIIGPRSALFTPFPNLGLIVIDEEHEGAYKSDKTPRYHARPVAIHIAKKKQIPVILGSATPSVDSYERALNGEYKLITLTKRAGDAKLPKVYVEDMRDELRAGNRSVFSRRLKTLISDRLEKKEQIMLFLNKRGYAGFISCRSCGHVMKCPHCDVSLTAHNNGKLICHYCGYEQENVTTCPECGSKYIAGFRAGTQALEKLLKREYPNARVLRMDTDTTKNKGGHERILECFANHEADILVGTQMIVKGHDFPDVTLVGIVAADMSLYASDYKAPEKTFQLLTQSAGRAGRGKSLGEVVIQSYTPDHYSIQTAAHQDFRGFFDQEISYRKLLGYPPILNMLKVTLSSPNEEALDRASTSLKERADKVNNSIVLGPTKANIYKINDIFSKVIYIRNKEYGKLSSVYENLDNFVIGNPLFKNVLVNYDFNE</sequence>
<evidence type="ECO:0000256" key="12">
    <source>
        <dbReference type="HAMAP-Rule" id="MF_00983"/>
    </source>
</evidence>
<feature type="binding site" evidence="12">
    <location>
        <position position="459"/>
    </location>
    <ligand>
        <name>Zn(2+)</name>
        <dbReference type="ChEBI" id="CHEBI:29105"/>
        <label>2</label>
    </ligand>
</feature>
<comment type="catalytic activity">
    <reaction evidence="12">
        <text>Couples ATP hydrolysis with the unwinding of duplex DNA by translocating in the 3'-5' direction.</text>
        <dbReference type="EC" id="5.6.2.4"/>
    </reaction>
</comment>
<dbReference type="InterPro" id="IPR001650">
    <property type="entry name" value="Helicase_C-like"/>
</dbReference>
<feature type="domain" description="Helicase ATP-binding" evidence="13">
    <location>
        <begin position="219"/>
        <end position="385"/>
    </location>
</feature>
<evidence type="ECO:0000256" key="4">
    <source>
        <dbReference type="ARBA" id="ARBA00022741"/>
    </source>
</evidence>
<dbReference type="GO" id="GO:0006270">
    <property type="term" value="P:DNA replication initiation"/>
    <property type="evidence" value="ECO:0007669"/>
    <property type="project" value="TreeGrafter"/>
</dbReference>
<protein>
    <recommendedName>
        <fullName evidence="12">Replication restart protein PriA</fullName>
    </recommendedName>
    <alternativeName>
        <fullName evidence="12">ATP-dependent DNA helicase PriA</fullName>
        <ecNumber evidence="12">5.6.2.4</ecNumber>
    </alternativeName>
    <alternativeName>
        <fullName evidence="12">DNA 3'-5' helicase PriA</fullName>
    </alternativeName>
</protein>
<keyword evidence="10 12" id="KW-0413">Isomerase</keyword>
<evidence type="ECO:0000256" key="9">
    <source>
        <dbReference type="ARBA" id="ARBA00023125"/>
    </source>
</evidence>
<dbReference type="RefSeq" id="WP_074522007.1">
    <property type="nucleotide sequence ID" value="NZ_FNHZ01000007.1"/>
</dbReference>
<evidence type="ECO:0000256" key="11">
    <source>
        <dbReference type="ARBA" id="ARBA00048988"/>
    </source>
</evidence>
<evidence type="ECO:0000256" key="6">
    <source>
        <dbReference type="ARBA" id="ARBA00022806"/>
    </source>
</evidence>
<evidence type="ECO:0000313" key="16">
    <source>
        <dbReference type="Proteomes" id="UP000187651"/>
    </source>
</evidence>
<reference evidence="16" key="1">
    <citation type="submission" date="2016-10" db="EMBL/GenBank/DDBJ databases">
        <authorList>
            <person name="Varghese N."/>
            <person name="Submissions S."/>
        </authorList>
    </citation>
    <scope>NUCLEOTIDE SEQUENCE [LARGE SCALE GENOMIC DNA]</scope>
    <source>
        <strain evidence="16">M83</strain>
    </source>
</reference>
<proteinExistence type="inferred from homology"/>
<dbReference type="GO" id="GO:0006302">
    <property type="term" value="P:double-strand break repair"/>
    <property type="evidence" value="ECO:0007669"/>
    <property type="project" value="InterPro"/>
</dbReference>
<dbReference type="OrthoDB" id="9759544at2"/>
<dbReference type="InterPro" id="IPR041236">
    <property type="entry name" value="PriA_C"/>
</dbReference>
<comment type="cofactor">
    <cofactor evidence="12">
        <name>Zn(2+)</name>
        <dbReference type="ChEBI" id="CHEBI:29105"/>
    </cofactor>
    <text evidence="12">Binds 2 zinc ions per subunit.</text>
</comment>
<dbReference type="GO" id="GO:0006310">
    <property type="term" value="P:DNA recombination"/>
    <property type="evidence" value="ECO:0007669"/>
    <property type="project" value="InterPro"/>
</dbReference>
<dbReference type="GO" id="GO:0006269">
    <property type="term" value="P:DNA replication, synthesis of primer"/>
    <property type="evidence" value="ECO:0007669"/>
    <property type="project" value="UniProtKB-KW"/>
</dbReference>
<dbReference type="AlphaFoldDB" id="A0A1G9Z2W5"/>
<keyword evidence="4 12" id="KW-0547">Nucleotide-binding</keyword>
<feature type="binding site" evidence="12">
    <location>
        <position position="473"/>
    </location>
    <ligand>
        <name>Zn(2+)</name>
        <dbReference type="ChEBI" id="CHEBI:29105"/>
        <label>2</label>
    </ligand>
</feature>
<evidence type="ECO:0000256" key="3">
    <source>
        <dbReference type="ARBA" id="ARBA00022723"/>
    </source>
</evidence>
<keyword evidence="6 12" id="KW-0347">Helicase</keyword>
<evidence type="ECO:0000256" key="10">
    <source>
        <dbReference type="ARBA" id="ARBA00023235"/>
    </source>
</evidence>
<dbReference type="Proteomes" id="UP000187651">
    <property type="component" value="Unassembled WGS sequence"/>
</dbReference>
<evidence type="ECO:0000259" key="14">
    <source>
        <dbReference type="PROSITE" id="PS51194"/>
    </source>
</evidence>
<feature type="binding site" evidence="12">
    <location>
        <position position="450"/>
    </location>
    <ligand>
        <name>Zn(2+)</name>
        <dbReference type="ChEBI" id="CHEBI:29105"/>
        <label>1</label>
    </ligand>
</feature>
<keyword evidence="3 12" id="KW-0479">Metal-binding</keyword>
<dbReference type="Pfam" id="PF00271">
    <property type="entry name" value="Helicase_C"/>
    <property type="match status" value="1"/>
</dbReference>
<dbReference type="InterPro" id="IPR042115">
    <property type="entry name" value="PriA_3primeBD_sf"/>
</dbReference>
<evidence type="ECO:0000259" key="13">
    <source>
        <dbReference type="PROSITE" id="PS51192"/>
    </source>
</evidence>
<keyword evidence="16" id="KW-1185">Reference proteome</keyword>
<dbReference type="GO" id="GO:1990077">
    <property type="term" value="C:primosome complex"/>
    <property type="evidence" value="ECO:0007669"/>
    <property type="project" value="UniProtKB-UniRule"/>
</dbReference>
<keyword evidence="9 12" id="KW-0238">DNA-binding</keyword>
<dbReference type="CDD" id="cd18804">
    <property type="entry name" value="SF2_C_priA"/>
    <property type="match status" value="1"/>
</dbReference>
<name>A0A1G9Z2W5_9FIRM</name>
<keyword evidence="5 12" id="KW-0378">Hydrolase</keyword>
<evidence type="ECO:0000256" key="1">
    <source>
        <dbReference type="ARBA" id="ARBA00022515"/>
    </source>
</evidence>
<dbReference type="GO" id="GO:0003677">
    <property type="term" value="F:DNA binding"/>
    <property type="evidence" value="ECO:0007669"/>
    <property type="project" value="UniProtKB-UniRule"/>
</dbReference>
<gene>
    <name evidence="12" type="primary">priA</name>
    <name evidence="15" type="ORF">SAMN05216544_1986</name>
</gene>
<dbReference type="PANTHER" id="PTHR30580">
    <property type="entry name" value="PRIMOSOMAL PROTEIN N"/>
    <property type="match status" value="1"/>
</dbReference>